<evidence type="ECO:0000313" key="3">
    <source>
        <dbReference type="EMBL" id="MDU0354701.1"/>
    </source>
</evidence>
<gene>
    <name evidence="3" type="ORF">RS130_12930</name>
</gene>
<feature type="region of interest" description="Disordered" evidence="1">
    <location>
        <begin position="1"/>
        <end position="58"/>
    </location>
</feature>
<dbReference type="EMBL" id="JAWDIO010000002">
    <property type="protein sequence ID" value="MDU0354701.1"/>
    <property type="molecule type" value="Genomic_DNA"/>
</dbReference>
<accession>A0ABU3SXG7</accession>
<comment type="caution">
    <text evidence="3">The sequence shown here is derived from an EMBL/GenBank/DDBJ whole genome shotgun (WGS) entry which is preliminary data.</text>
</comment>
<proteinExistence type="predicted"/>
<dbReference type="InterPro" id="IPR018649">
    <property type="entry name" value="SHOCT"/>
</dbReference>
<evidence type="ECO:0000313" key="4">
    <source>
        <dbReference type="Proteomes" id="UP001247805"/>
    </source>
</evidence>
<evidence type="ECO:0000256" key="1">
    <source>
        <dbReference type="SAM" id="MobiDB-lite"/>
    </source>
</evidence>
<dbReference type="Pfam" id="PF09851">
    <property type="entry name" value="SHOCT"/>
    <property type="match status" value="1"/>
</dbReference>
<feature type="compositionally biased region" description="Basic and acidic residues" evidence="1">
    <location>
        <begin position="15"/>
        <end position="24"/>
    </location>
</feature>
<organism evidence="3 4">
    <name type="scientific">Paraglaciecola aquimarina</name>
    <dbReference type="NCBI Taxonomy" id="1235557"/>
    <lineage>
        <taxon>Bacteria</taxon>
        <taxon>Pseudomonadati</taxon>
        <taxon>Pseudomonadota</taxon>
        <taxon>Gammaproteobacteria</taxon>
        <taxon>Alteromonadales</taxon>
        <taxon>Alteromonadaceae</taxon>
        <taxon>Paraglaciecola</taxon>
    </lineage>
</organism>
<feature type="compositionally biased region" description="Polar residues" evidence="1">
    <location>
        <begin position="1"/>
        <end position="14"/>
    </location>
</feature>
<dbReference type="RefSeq" id="WP_316026284.1">
    <property type="nucleotide sequence ID" value="NZ_JAWDIO010000002.1"/>
</dbReference>
<feature type="compositionally biased region" description="Polar residues" evidence="1">
    <location>
        <begin position="25"/>
        <end position="58"/>
    </location>
</feature>
<feature type="domain" description="SHOCT" evidence="2">
    <location>
        <begin position="67"/>
        <end position="92"/>
    </location>
</feature>
<dbReference type="Proteomes" id="UP001247805">
    <property type="component" value="Unassembled WGS sequence"/>
</dbReference>
<name>A0ABU3SXG7_9ALTE</name>
<reference evidence="3 4" key="1">
    <citation type="submission" date="2023-10" db="EMBL/GenBank/DDBJ databases">
        <title>Glaciecola aquimarina strain GGW-M5 nov., isolated from a coastal seawater.</title>
        <authorList>
            <person name="Bayburt H."/>
            <person name="Kim J.M."/>
            <person name="Choi B.J."/>
            <person name="Jeon C.O."/>
        </authorList>
    </citation>
    <scope>NUCLEOTIDE SEQUENCE [LARGE SCALE GENOMIC DNA]</scope>
    <source>
        <strain evidence="3 4">KCTC 32108</strain>
    </source>
</reference>
<keyword evidence="4" id="KW-1185">Reference proteome</keyword>
<protein>
    <submittedName>
        <fullName evidence="3">SHOCT domain-containing protein</fullName>
    </submittedName>
</protein>
<evidence type="ECO:0000259" key="2">
    <source>
        <dbReference type="Pfam" id="PF09851"/>
    </source>
</evidence>
<sequence>MAPAPQSNFAQPTQHSHDHAHDMGTENTSPNVVTPVSNSISAANAQSTHSKNGLANTSSLDDIIQLIEKLAKLRDAGAITDEDYNGKKAELLSRI</sequence>